<keyword evidence="3" id="KW-1185">Reference proteome</keyword>
<proteinExistence type="predicted"/>
<name>A0A177B4T1_9BILA</name>
<comment type="caution">
    <text evidence="2">The sequence shown here is derived from an EMBL/GenBank/DDBJ whole genome shotgun (WGS) entry which is preliminary data.</text>
</comment>
<keyword evidence="1" id="KW-1133">Transmembrane helix</keyword>
<gene>
    <name evidence="2" type="ORF">A3Q56_02916</name>
</gene>
<dbReference type="EMBL" id="LWCA01000307">
    <property type="protein sequence ID" value="OAF69285.1"/>
    <property type="molecule type" value="Genomic_DNA"/>
</dbReference>
<evidence type="ECO:0000313" key="2">
    <source>
        <dbReference type="EMBL" id="OAF69285.1"/>
    </source>
</evidence>
<feature type="transmembrane region" description="Helical" evidence="1">
    <location>
        <begin position="205"/>
        <end position="226"/>
    </location>
</feature>
<accession>A0A177B4T1</accession>
<keyword evidence="1" id="KW-0812">Transmembrane</keyword>
<evidence type="ECO:0000313" key="3">
    <source>
        <dbReference type="Proteomes" id="UP000078046"/>
    </source>
</evidence>
<keyword evidence="1" id="KW-0472">Membrane</keyword>
<sequence length="248" mass="29157">MTCFFVKSYSYSIDRIKSHIRGYWRINDQVNDYISCSLIRIRITAFGYDVNTKKQIELNFHNNIIGRCVTMKIFFEADGFNLKKNINGITLKFEILHNSDTVSLMRSYITLNGVNEFLPSILFFNNTETYETYKCLHRVKFNLNKQFENIHLDKLIISHVKLLPVSYGHEKFNRRVNYCIVDAFPAEIIVEEHKSYLVYYRTIKVSAVIVLCASIIGIICLLFYGINRSFNKYKHGYPSKNYDIISDE</sequence>
<dbReference type="AlphaFoldDB" id="A0A177B4T1"/>
<evidence type="ECO:0000256" key="1">
    <source>
        <dbReference type="SAM" id="Phobius"/>
    </source>
</evidence>
<protein>
    <submittedName>
        <fullName evidence="2">Uncharacterized protein</fullName>
    </submittedName>
</protein>
<dbReference type="Proteomes" id="UP000078046">
    <property type="component" value="Unassembled WGS sequence"/>
</dbReference>
<organism evidence="2 3">
    <name type="scientific">Intoshia linei</name>
    <dbReference type="NCBI Taxonomy" id="1819745"/>
    <lineage>
        <taxon>Eukaryota</taxon>
        <taxon>Metazoa</taxon>
        <taxon>Spiralia</taxon>
        <taxon>Lophotrochozoa</taxon>
        <taxon>Mesozoa</taxon>
        <taxon>Orthonectida</taxon>
        <taxon>Rhopaluridae</taxon>
        <taxon>Intoshia</taxon>
    </lineage>
</organism>
<reference evidence="2 3" key="1">
    <citation type="submission" date="2016-04" db="EMBL/GenBank/DDBJ databases">
        <title>The genome of Intoshia linei affirms orthonectids as highly simplified spiralians.</title>
        <authorList>
            <person name="Mikhailov K.V."/>
            <person name="Slusarev G.S."/>
            <person name="Nikitin M.A."/>
            <person name="Logacheva M.D."/>
            <person name="Penin A."/>
            <person name="Aleoshin V."/>
            <person name="Panchin Y.V."/>
        </authorList>
    </citation>
    <scope>NUCLEOTIDE SEQUENCE [LARGE SCALE GENOMIC DNA]</scope>
    <source>
        <strain evidence="2">Intl2013</strain>
        <tissue evidence="2">Whole animal</tissue>
    </source>
</reference>